<evidence type="ECO:0000256" key="20">
    <source>
        <dbReference type="ARBA" id="ARBA00023211"/>
    </source>
</evidence>
<dbReference type="SUPFAM" id="SSF55874">
    <property type="entry name" value="ATPase domain of HSP90 chaperone/DNA topoisomerase II/histidine kinase"/>
    <property type="match status" value="1"/>
</dbReference>
<dbReference type="InterPro" id="IPR004358">
    <property type="entry name" value="Sig_transdc_His_kin-like_C"/>
</dbReference>
<evidence type="ECO:0000256" key="11">
    <source>
        <dbReference type="ARBA" id="ARBA00022777"/>
    </source>
</evidence>
<reference evidence="26 27" key="1">
    <citation type="submission" date="2022-03" db="EMBL/GenBank/DDBJ databases">
        <title>Pseudonocardia alaer sp. nov., a novel actinomycete isolated from reed forest soil.</title>
        <authorList>
            <person name="Wang L."/>
        </authorList>
    </citation>
    <scope>NUCLEOTIDE SEQUENCE [LARGE SCALE GENOMIC DNA]</scope>
    <source>
        <strain evidence="26 27">Y-16303</strain>
    </source>
</reference>
<feature type="transmembrane region" description="Helical" evidence="23">
    <location>
        <begin position="129"/>
        <end position="150"/>
    </location>
</feature>
<protein>
    <recommendedName>
        <fullName evidence="21">Signal transduction histidine-protein kinase/phosphatase MprB</fullName>
        <ecNumber evidence="5">2.7.13.3</ecNumber>
    </recommendedName>
    <alternativeName>
        <fullName evidence="22">Mycobacterial persistence regulator B</fullName>
    </alternativeName>
</protein>
<keyword evidence="6" id="KW-1003">Cell membrane</keyword>
<evidence type="ECO:0000256" key="17">
    <source>
        <dbReference type="ARBA" id="ARBA00023012"/>
    </source>
</evidence>
<dbReference type="InterPro" id="IPR005467">
    <property type="entry name" value="His_kinase_dom"/>
</dbReference>
<evidence type="ECO:0000256" key="19">
    <source>
        <dbReference type="ARBA" id="ARBA00023026"/>
    </source>
</evidence>
<dbReference type="GO" id="GO:0005524">
    <property type="term" value="F:ATP binding"/>
    <property type="evidence" value="ECO:0007669"/>
    <property type="project" value="UniProtKB-KW"/>
</dbReference>
<evidence type="ECO:0000256" key="1">
    <source>
        <dbReference type="ARBA" id="ARBA00000085"/>
    </source>
</evidence>
<name>A0ABS9TKJ2_9PSEU</name>
<dbReference type="PANTHER" id="PTHR44936">
    <property type="entry name" value="SENSOR PROTEIN CREC"/>
    <property type="match status" value="1"/>
</dbReference>
<accession>A0ABS9TKJ2</accession>
<feature type="domain" description="Histidine kinase" evidence="24">
    <location>
        <begin position="213"/>
        <end position="413"/>
    </location>
</feature>
<evidence type="ECO:0000256" key="6">
    <source>
        <dbReference type="ARBA" id="ARBA00022475"/>
    </source>
</evidence>
<dbReference type="InterPro" id="IPR003661">
    <property type="entry name" value="HisK_dim/P_dom"/>
</dbReference>
<evidence type="ECO:0000256" key="8">
    <source>
        <dbReference type="ARBA" id="ARBA00022679"/>
    </source>
</evidence>
<dbReference type="EC" id="2.7.13.3" evidence="5"/>
<dbReference type="PANTHER" id="PTHR44936:SF9">
    <property type="entry name" value="SENSOR PROTEIN CREC"/>
    <property type="match status" value="1"/>
</dbReference>
<keyword evidence="15" id="KW-0904">Protein phosphatase</keyword>
<comment type="cofactor">
    <cofactor evidence="3">
        <name>Mg(2+)</name>
        <dbReference type="ChEBI" id="CHEBI:18420"/>
    </cofactor>
</comment>
<evidence type="ECO:0000256" key="9">
    <source>
        <dbReference type="ARBA" id="ARBA00022692"/>
    </source>
</evidence>
<dbReference type="CDD" id="cd00082">
    <property type="entry name" value="HisKA"/>
    <property type="match status" value="1"/>
</dbReference>
<feature type="domain" description="HAMP" evidence="25">
    <location>
        <begin position="153"/>
        <end position="205"/>
    </location>
</feature>
<keyword evidence="14" id="KW-0460">Magnesium</keyword>
<keyword evidence="10" id="KW-0547">Nucleotide-binding</keyword>
<dbReference type="InterPro" id="IPR040868">
    <property type="entry name" value="DraK_HK_N"/>
</dbReference>
<dbReference type="InterPro" id="IPR036890">
    <property type="entry name" value="HATPase_C_sf"/>
</dbReference>
<dbReference type="PROSITE" id="PS50885">
    <property type="entry name" value="HAMP"/>
    <property type="match status" value="1"/>
</dbReference>
<dbReference type="PROSITE" id="PS50109">
    <property type="entry name" value="HIS_KIN"/>
    <property type="match status" value="1"/>
</dbReference>
<evidence type="ECO:0000259" key="24">
    <source>
        <dbReference type="PROSITE" id="PS50109"/>
    </source>
</evidence>
<keyword evidence="13 26" id="KW-0067">ATP-binding</keyword>
<gene>
    <name evidence="26" type="ORF">MMF94_25490</name>
</gene>
<evidence type="ECO:0000313" key="26">
    <source>
        <dbReference type="EMBL" id="MCH6169062.1"/>
    </source>
</evidence>
<comment type="subcellular location">
    <subcellularLocation>
        <location evidence="4">Cell membrane</location>
        <topology evidence="4">Multi-pass membrane protein</topology>
    </subcellularLocation>
</comment>
<keyword evidence="27" id="KW-1185">Reference proteome</keyword>
<dbReference type="InterPro" id="IPR003594">
    <property type="entry name" value="HATPase_dom"/>
</dbReference>
<keyword evidence="18" id="KW-0346">Stress response</keyword>
<evidence type="ECO:0000256" key="22">
    <source>
        <dbReference type="ARBA" id="ARBA00041776"/>
    </source>
</evidence>
<comment type="caution">
    <text evidence="26">The sequence shown here is derived from an EMBL/GenBank/DDBJ whole genome shotgun (WGS) entry which is preliminary data.</text>
</comment>
<dbReference type="Pfam" id="PF18092">
    <property type="entry name" value="DraK_HK_N"/>
    <property type="match status" value="1"/>
</dbReference>
<dbReference type="SMART" id="SM00387">
    <property type="entry name" value="HATPase_c"/>
    <property type="match status" value="1"/>
</dbReference>
<keyword evidence="9 23" id="KW-0812">Transmembrane</keyword>
<evidence type="ECO:0000256" key="15">
    <source>
        <dbReference type="ARBA" id="ARBA00022912"/>
    </source>
</evidence>
<keyword evidence="19" id="KW-0843">Virulence</keyword>
<dbReference type="InterPro" id="IPR003660">
    <property type="entry name" value="HAMP_dom"/>
</dbReference>
<dbReference type="Gene3D" id="1.10.287.130">
    <property type="match status" value="1"/>
</dbReference>
<dbReference type="EMBL" id="JAKXMK010000023">
    <property type="protein sequence ID" value="MCH6169062.1"/>
    <property type="molecule type" value="Genomic_DNA"/>
</dbReference>
<sequence>MRRRILQSTLLVVAITALVLGGPLTITTWRLVEDFTRGELTSSLERVAGRLDATMSGANGDLSGIDMRALELAIPAGGRLVLQQAGQPPRVIGPDPGANPVTETIPFGPGGSITLEEPHLVLRAEQVQVTLVVALLVVLSVATGAVVATVTARRLAEPLRGVAERAARLGAGDFRSAPERHGIPELDAVSDVLDTSATALSELVQRERALVGDVSHQLRSRLTALQLRLDELASHPDPSARREALAALEQAERLSGVLDELLEAARAARAAGAQLQDLREGLSTVADEWRPALRAAGRSLKLRVPAGLLARVTPARIREAVGALVENAIQHGAGTVTLSARAAENSLLIEVSDAGAGVPEELVPHVFDRGVSVGSSTGLGLALARALVEADGGRLELSRARPPMFTIFLPVARADDVVGAPRPVTTPR</sequence>
<keyword evidence="7" id="KW-0597">Phosphoprotein</keyword>
<evidence type="ECO:0000256" key="12">
    <source>
        <dbReference type="ARBA" id="ARBA00022801"/>
    </source>
</evidence>
<dbReference type="Gene3D" id="3.30.565.10">
    <property type="entry name" value="Histidine kinase-like ATPase, C-terminal domain"/>
    <property type="match status" value="1"/>
</dbReference>
<dbReference type="SUPFAM" id="SSF47384">
    <property type="entry name" value="Homodimeric domain of signal transducing histidine kinase"/>
    <property type="match status" value="1"/>
</dbReference>
<evidence type="ECO:0000256" key="14">
    <source>
        <dbReference type="ARBA" id="ARBA00022842"/>
    </source>
</evidence>
<dbReference type="InterPro" id="IPR050980">
    <property type="entry name" value="2C_sensor_his_kinase"/>
</dbReference>
<evidence type="ECO:0000256" key="13">
    <source>
        <dbReference type="ARBA" id="ARBA00022840"/>
    </source>
</evidence>
<keyword evidence="12" id="KW-0378">Hydrolase</keyword>
<keyword evidence="23" id="KW-0472">Membrane</keyword>
<comment type="cofactor">
    <cofactor evidence="2">
        <name>Mn(2+)</name>
        <dbReference type="ChEBI" id="CHEBI:29035"/>
    </cofactor>
</comment>
<keyword evidence="20" id="KW-0464">Manganese</keyword>
<dbReference type="Proteomes" id="UP001299970">
    <property type="component" value="Unassembled WGS sequence"/>
</dbReference>
<evidence type="ECO:0000256" key="5">
    <source>
        <dbReference type="ARBA" id="ARBA00012438"/>
    </source>
</evidence>
<comment type="catalytic activity">
    <reaction evidence="1">
        <text>ATP + protein L-histidine = ADP + protein N-phospho-L-histidine.</text>
        <dbReference type="EC" id="2.7.13.3"/>
    </reaction>
</comment>
<proteinExistence type="predicted"/>
<dbReference type="Pfam" id="PF02518">
    <property type="entry name" value="HATPase_c"/>
    <property type="match status" value="1"/>
</dbReference>
<dbReference type="RefSeq" id="WP_241039699.1">
    <property type="nucleotide sequence ID" value="NZ_BAAAJF010000040.1"/>
</dbReference>
<evidence type="ECO:0000256" key="2">
    <source>
        <dbReference type="ARBA" id="ARBA00001936"/>
    </source>
</evidence>
<evidence type="ECO:0000313" key="27">
    <source>
        <dbReference type="Proteomes" id="UP001299970"/>
    </source>
</evidence>
<evidence type="ECO:0000259" key="25">
    <source>
        <dbReference type="PROSITE" id="PS50885"/>
    </source>
</evidence>
<organism evidence="26 27">
    <name type="scientific">Pseudonocardia alaniniphila</name>
    <dbReference type="NCBI Taxonomy" id="75291"/>
    <lineage>
        <taxon>Bacteria</taxon>
        <taxon>Bacillati</taxon>
        <taxon>Actinomycetota</taxon>
        <taxon>Actinomycetes</taxon>
        <taxon>Pseudonocardiales</taxon>
        <taxon>Pseudonocardiaceae</taxon>
        <taxon>Pseudonocardia</taxon>
    </lineage>
</organism>
<evidence type="ECO:0000256" key="10">
    <source>
        <dbReference type="ARBA" id="ARBA00022741"/>
    </source>
</evidence>
<dbReference type="InterPro" id="IPR036097">
    <property type="entry name" value="HisK_dim/P_sf"/>
</dbReference>
<dbReference type="PRINTS" id="PR00344">
    <property type="entry name" value="BCTRLSENSOR"/>
</dbReference>
<evidence type="ECO:0000256" key="23">
    <source>
        <dbReference type="SAM" id="Phobius"/>
    </source>
</evidence>
<dbReference type="SMART" id="SM00388">
    <property type="entry name" value="HisKA"/>
    <property type="match status" value="1"/>
</dbReference>
<keyword evidence="11" id="KW-0418">Kinase</keyword>
<evidence type="ECO:0000256" key="7">
    <source>
        <dbReference type="ARBA" id="ARBA00022553"/>
    </source>
</evidence>
<keyword evidence="8" id="KW-0808">Transferase</keyword>
<keyword evidence="17" id="KW-0902">Two-component regulatory system</keyword>
<evidence type="ECO:0000256" key="16">
    <source>
        <dbReference type="ARBA" id="ARBA00022989"/>
    </source>
</evidence>
<evidence type="ECO:0000256" key="21">
    <source>
        <dbReference type="ARBA" id="ARBA00040454"/>
    </source>
</evidence>
<evidence type="ECO:0000256" key="3">
    <source>
        <dbReference type="ARBA" id="ARBA00001946"/>
    </source>
</evidence>
<keyword evidence="16 23" id="KW-1133">Transmembrane helix</keyword>
<evidence type="ECO:0000256" key="18">
    <source>
        <dbReference type="ARBA" id="ARBA00023016"/>
    </source>
</evidence>
<evidence type="ECO:0000256" key="4">
    <source>
        <dbReference type="ARBA" id="ARBA00004651"/>
    </source>
</evidence>